<dbReference type="PANTHER" id="PTHR25462">
    <property type="entry name" value="BONUS, ISOFORM C-RELATED"/>
    <property type="match status" value="1"/>
</dbReference>
<feature type="region of interest" description="Disordered" evidence="5">
    <location>
        <begin position="77"/>
        <end position="100"/>
    </location>
</feature>
<dbReference type="InterPro" id="IPR027370">
    <property type="entry name" value="Znf-RING_euk"/>
</dbReference>
<dbReference type="PROSITE" id="PS50119">
    <property type="entry name" value="ZF_BBOX"/>
    <property type="match status" value="1"/>
</dbReference>
<proteinExistence type="predicted"/>
<dbReference type="Pfam" id="PF13445">
    <property type="entry name" value="zf-RING_UBOX"/>
    <property type="match status" value="1"/>
</dbReference>
<dbReference type="Gene3D" id="3.30.40.10">
    <property type="entry name" value="Zinc/RING finger domain, C3HC4 (zinc finger)"/>
    <property type="match status" value="1"/>
</dbReference>
<feature type="domain" description="B box-type" evidence="7">
    <location>
        <begin position="106"/>
        <end position="147"/>
    </location>
</feature>
<feature type="non-terminal residue" evidence="8">
    <location>
        <position position="227"/>
    </location>
</feature>
<evidence type="ECO:0000256" key="1">
    <source>
        <dbReference type="ARBA" id="ARBA00022723"/>
    </source>
</evidence>
<dbReference type="GO" id="GO:0008270">
    <property type="term" value="F:zinc ion binding"/>
    <property type="evidence" value="ECO:0007669"/>
    <property type="project" value="UniProtKB-KW"/>
</dbReference>
<dbReference type="Pfam" id="PF00643">
    <property type="entry name" value="zf-B_box"/>
    <property type="match status" value="1"/>
</dbReference>
<dbReference type="EMBL" id="KB201363">
    <property type="protein sequence ID" value="ESO96791.1"/>
    <property type="molecule type" value="Genomic_DNA"/>
</dbReference>
<keyword evidence="2 4" id="KW-0863">Zinc-finger</keyword>
<evidence type="ECO:0000313" key="9">
    <source>
        <dbReference type="Proteomes" id="UP000030746"/>
    </source>
</evidence>
<dbReference type="InterPro" id="IPR001841">
    <property type="entry name" value="Znf_RING"/>
</dbReference>
<dbReference type="GeneID" id="20245498"/>
<dbReference type="OrthoDB" id="6133371at2759"/>
<reference evidence="8 9" key="1">
    <citation type="journal article" date="2013" name="Nature">
        <title>Insights into bilaterian evolution from three spiralian genomes.</title>
        <authorList>
            <person name="Simakov O."/>
            <person name="Marletaz F."/>
            <person name="Cho S.J."/>
            <person name="Edsinger-Gonzales E."/>
            <person name="Havlak P."/>
            <person name="Hellsten U."/>
            <person name="Kuo D.H."/>
            <person name="Larsson T."/>
            <person name="Lv J."/>
            <person name="Arendt D."/>
            <person name="Savage R."/>
            <person name="Osoegawa K."/>
            <person name="de Jong P."/>
            <person name="Grimwood J."/>
            <person name="Chapman J.A."/>
            <person name="Shapiro H."/>
            <person name="Aerts A."/>
            <person name="Otillar R.P."/>
            <person name="Terry A.Y."/>
            <person name="Boore J.L."/>
            <person name="Grigoriev I.V."/>
            <person name="Lindberg D.R."/>
            <person name="Seaver E.C."/>
            <person name="Weisblat D.A."/>
            <person name="Putnam N.H."/>
            <person name="Rokhsar D.S."/>
        </authorList>
    </citation>
    <scope>NUCLEOTIDE SEQUENCE [LARGE SCALE GENOMIC DNA]</scope>
</reference>
<dbReference type="Gene3D" id="3.30.160.60">
    <property type="entry name" value="Classic Zinc Finger"/>
    <property type="match status" value="1"/>
</dbReference>
<dbReference type="Proteomes" id="UP000030746">
    <property type="component" value="Unassembled WGS sequence"/>
</dbReference>
<keyword evidence="1" id="KW-0479">Metal-binding</keyword>
<evidence type="ECO:0000256" key="2">
    <source>
        <dbReference type="ARBA" id="ARBA00022771"/>
    </source>
</evidence>
<dbReference type="SUPFAM" id="SSF57850">
    <property type="entry name" value="RING/U-box"/>
    <property type="match status" value="1"/>
</dbReference>
<evidence type="ECO:0000256" key="4">
    <source>
        <dbReference type="PROSITE-ProRule" id="PRU00024"/>
    </source>
</evidence>
<dbReference type="PANTHER" id="PTHR25462:SF296">
    <property type="entry name" value="MEIOTIC P26, ISOFORM F"/>
    <property type="match status" value="1"/>
</dbReference>
<dbReference type="SMART" id="SM00184">
    <property type="entry name" value="RING"/>
    <property type="match status" value="1"/>
</dbReference>
<dbReference type="PROSITE" id="PS00518">
    <property type="entry name" value="ZF_RING_1"/>
    <property type="match status" value="1"/>
</dbReference>
<evidence type="ECO:0000256" key="3">
    <source>
        <dbReference type="ARBA" id="ARBA00022833"/>
    </source>
</evidence>
<dbReference type="SUPFAM" id="SSF57845">
    <property type="entry name" value="B-box zinc-binding domain"/>
    <property type="match status" value="1"/>
</dbReference>
<keyword evidence="3" id="KW-0862">Zinc</keyword>
<dbReference type="InterPro" id="IPR017907">
    <property type="entry name" value="Znf_RING_CS"/>
</dbReference>
<dbReference type="RefSeq" id="XP_009052533.1">
    <property type="nucleotide sequence ID" value="XM_009054285.1"/>
</dbReference>
<keyword evidence="9" id="KW-1185">Reference proteome</keyword>
<dbReference type="CTD" id="20245498"/>
<dbReference type="HOGENOM" id="CLU_1222302_0_0_1"/>
<feature type="domain" description="RING-type" evidence="6">
    <location>
        <begin position="12"/>
        <end position="53"/>
    </location>
</feature>
<dbReference type="CDD" id="cd19756">
    <property type="entry name" value="Bbox2"/>
    <property type="match status" value="1"/>
</dbReference>
<dbReference type="KEGG" id="lgi:LOTGIDRAFT_201950"/>
<dbReference type="PROSITE" id="PS50089">
    <property type="entry name" value="ZF_RING_2"/>
    <property type="match status" value="1"/>
</dbReference>
<dbReference type="AlphaFoldDB" id="V4ASS2"/>
<accession>V4ASS2</accession>
<sequence>MATASVSNTPECSICCEGFKKPKILQCGHTFCLGCIETYIGDKTETFPCPICQQDVKIPEGGVKMFISNFVVEPSPRTTQVTTSPTTHVTSTTSPTTHLTDKTSSKVKYHCPRHRERPIDYYCLTCHCVLCHICFLKEHNGHEYLDVECETVKEKATELVLTSEKFIQNKTKDLEETHVVLVEARETLQRFTEDACSRITKQTDKIIADIKASSERIMTDVKNKSKE</sequence>
<evidence type="ECO:0000259" key="7">
    <source>
        <dbReference type="PROSITE" id="PS50119"/>
    </source>
</evidence>
<feature type="compositionally biased region" description="Low complexity" evidence="5">
    <location>
        <begin position="77"/>
        <end position="98"/>
    </location>
</feature>
<gene>
    <name evidence="8" type="ORF">LOTGIDRAFT_201950</name>
</gene>
<dbReference type="OMA" id="ERTCCEV"/>
<evidence type="ECO:0008006" key="10">
    <source>
        <dbReference type="Google" id="ProtNLM"/>
    </source>
</evidence>
<evidence type="ECO:0000313" key="8">
    <source>
        <dbReference type="EMBL" id="ESO96791.1"/>
    </source>
</evidence>
<dbReference type="InterPro" id="IPR013083">
    <property type="entry name" value="Znf_RING/FYVE/PHD"/>
</dbReference>
<dbReference type="InterPro" id="IPR000315">
    <property type="entry name" value="Znf_B-box"/>
</dbReference>
<organism evidence="8 9">
    <name type="scientific">Lottia gigantea</name>
    <name type="common">Giant owl limpet</name>
    <dbReference type="NCBI Taxonomy" id="225164"/>
    <lineage>
        <taxon>Eukaryota</taxon>
        <taxon>Metazoa</taxon>
        <taxon>Spiralia</taxon>
        <taxon>Lophotrochozoa</taxon>
        <taxon>Mollusca</taxon>
        <taxon>Gastropoda</taxon>
        <taxon>Patellogastropoda</taxon>
        <taxon>Lottioidea</taxon>
        <taxon>Lottiidae</taxon>
        <taxon>Lottia</taxon>
    </lineage>
</organism>
<protein>
    <recommendedName>
        <fullName evidence="10">RING-type domain-containing protein</fullName>
    </recommendedName>
</protein>
<evidence type="ECO:0000256" key="5">
    <source>
        <dbReference type="SAM" id="MobiDB-lite"/>
    </source>
</evidence>
<name>V4ASS2_LOTGI</name>
<dbReference type="InterPro" id="IPR047153">
    <property type="entry name" value="TRIM45/56/19-like"/>
</dbReference>
<dbReference type="GO" id="GO:0061630">
    <property type="term" value="F:ubiquitin protein ligase activity"/>
    <property type="evidence" value="ECO:0007669"/>
    <property type="project" value="TreeGrafter"/>
</dbReference>
<evidence type="ECO:0000259" key="6">
    <source>
        <dbReference type="PROSITE" id="PS50089"/>
    </source>
</evidence>